<evidence type="ECO:0000313" key="1">
    <source>
        <dbReference type="EMBL" id="OAY83695.1"/>
    </source>
</evidence>
<gene>
    <name evidence="1" type="ORF">ACMD2_15040</name>
</gene>
<reference evidence="1 2" key="1">
    <citation type="journal article" date="2016" name="DNA Res.">
        <title>The draft genome of MD-2 pineapple using hybrid error correction of long reads.</title>
        <authorList>
            <person name="Redwan R.M."/>
            <person name="Saidin A."/>
            <person name="Kumar S.V."/>
        </authorList>
    </citation>
    <scope>NUCLEOTIDE SEQUENCE [LARGE SCALE GENOMIC DNA]</scope>
    <source>
        <strain evidence="2">cv. MD2</strain>
        <tissue evidence="1">Leaf</tissue>
    </source>
</reference>
<proteinExistence type="predicted"/>
<dbReference type="Proteomes" id="UP000092600">
    <property type="component" value="Unassembled WGS sequence"/>
</dbReference>
<accession>A0A199W461</accession>
<name>A0A199W461_ANACO</name>
<evidence type="ECO:0000313" key="2">
    <source>
        <dbReference type="Proteomes" id="UP000092600"/>
    </source>
</evidence>
<organism evidence="1 2">
    <name type="scientific">Ananas comosus</name>
    <name type="common">Pineapple</name>
    <name type="synonym">Ananas ananas</name>
    <dbReference type="NCBI Taxonomy" id="4615"/>
    <lineage>
        <taxon>Eukaryota</taxon>
        <taxon>Viridiplantae</taxon>
        <taxon>Streptophyta</taxon>
        <taxon>Embryophyta</taxon>
        <taxon>Tracheophyta</taxon>
        <taxon>Spermatophyta</taxon>
        <taxon>Magnoliopsida</taxon>
        <taxon>Liliopsida</taxon>
        <taxon>Poales</taxon>
        <taxon>Bromeliaceae</taxon>
        <taxon>Bromelioideae</taxon>
        <taxon>Ananas</taxon>
    </lineage>
</organism>
<dbReference type="EMBL" id="LSRQ01000320">
    <property type="protein sequence ID" value="OAY83695.1"/>
    <property type="molecule type" value="Genomic_DNA"/>
</dbReference>
<sequence>MSMTILRWLRMNCLKSFLCRTRPISCPTASISVNSSSSSSSVFSSSSASSVSSSSISSSSFSDCFPLFHRFLLLGGIVLLLEGIGDVRCLQFRFLVIRRRIGDLRTMLFRFAMGALEEKAGAVGEKERVRKREKGRVRTYEIFIQTFFRWCHFSTVGVAGATRRCGWGSWSHYPMRLGPLPRYAVASLQNQVLSSNGTQKIYGAKATINLWQPHVEASTEFS</sequence>
<dbReference type="AlphaFoldDB" id="A0A199W461"/>
<protein>
    <submittedName>
        <fullName evidence="1">Uncharacterized protein</fullName>
    </submittedName>
</protein>
<comment type="caution">
    <text evidence="1">The sequence shown here is derived from an EMBL/GenBank/DDBJ whole genome shotgun (WGS) entry which is preliminary data.</text>
</comment>